<evidence type="ECO:0000313" key="14">
    <source>
        <dbReference type="EMBL" id="ODV73264.1"/>
    </source>
</evidence>
<feature type="domain" description="Phosphoadenosine phosphosulphate reductase" evidence="13">
    <location>
        <begin position="51"/>
        <end position="142"/>
    </location>
</feature>
<dbReference type="Proteomes" id="UP000094389">
    <property type="component" value="Unassembled WGS sequence"/>
</dbReference>
<dbReference type="EMBL" id="KV453931">
    <property type="protein sequence ID" value="ODV73264.1"/>
    <property type="molecule type" value="Genomic_DNA"/>
</dbReference>
<evidence type="ECO:0000256" key="4">
    <source>
        <dbReference type="ARBA" id="ARBA00022643"/>
    </source>
</evidence>
<keyword evidence="6" id="KW-0548">Nucleotidyltransferase</keyword>
<name>A0A1E4S181_CYBJN</name>
<dbReference type="InterPro" id="IPR014729">
    <property type="entry name" value="Rossmann-like_a/b/a_fold"/>
</dbReference>
<proteinExistence type="predicted"/>
<keyword evidence="8" id="KW-0274">FAD</keyword>
<sequence>MALLYKKLSREELDSIDRLNTVLVNYEHYFPELTAFIESSSQTYGLNLEQYNDTMKHGFQRYLEQHGNVKAIVVGTRRTDPYGSSLAPFQPTDSGWPSFMRVHPVLNWQYDEIWCFLRLANVPYCSLYDMGYTSLGGVDTTVKNPWLKTDGGEYRPAYELANGDERERDGRLQPSQ</sequence>
<dbReference type="GO" id="GO:0005524">
    <property type="term" value="F:ATP binding"/>
    <property type="evidence" value="ECO:0007669"/>
    <property type="project" value="UniProtKB-KW"/>
</dbReference>
<evidence type="ECO:0000256" key="8">
    <source>
        <dbReference type="ARBA" id="ARBA00022827"/>
    </source>
</evidence>
<dbReference type="Gene3D" id="3.40.50.620">
    <property type="entry name" value="HUPs"/>
    <property type="match status" value="1"/>
</dbReference>
<evidence type="ECO:0000256" key="5">
    <source>
        <dbReference type="ARBA" id="ARBA00022679"/>
    </source>
</evidence>
<dbReference type="GeneID" id="30989503"/>
<dbReference type="OrthoDB" id="270728at2759"/>
<keyword evidence="5" id="KW-0808">Transferase</keyword>
<evidence type="ECO:0000256" key="1">
    <source>
        <dbReference type="ARBA" id="ARBA00004726"/>
    </source>
</evidence>
<evidence type="ECO:0000256" key="3">
    <source>
        <dbReference type="ARBA" id="ARBA00022630"/>
    </source>
</evidence>
<dbReference type="GO" id="GO:0003919">
    <property type="term" value="F:FMN adenylyltransferase activity"/>
    <property type="evidence" value="ECO:0007669"/>
    <property type="project" value="UniProtKB-EC"/>
</dbReference>
<evidence type="ECO:0000256" key="6">
    <source>
        <dbReference type="ARBA" id="ARBA00022695"/>
    </source>
</evidence>
<dbReference type="OMA" id="INPMLEW"/>
<dbReference type="Pfam" id="PF01507">
    <property type="entry name" value="PAPS_reduct"/>
    <property type="match status" value="1"/>
</dbReference>
<keyword evidence="14" id="KW-0378">Hydrolase</keyword>
<organism evidence="14 15">
    <name type="scientific">Cyberlindnera jadinii (strain ATCC 18201 / CBS 1600 / BCRC 20928 / JCM 3617 / NBRC 0987 / NRRL Y-1542)</name>
    <name type="common">Torula yeast</name>
    <name type="synonym">Candida utilis</name>
    <dbReference type="NCBI Taxonomy" id="983966"/>
    <lineage>
        <taxon>Eukaryota</taxon>
        <taxon>Fungi</taxon>
        <taxon>Dikarya</taxon>
        <taxon>Ascomycota</taxon>
        <taxon>Saccharomycotina</taxon>
        <taxon>Saccharomycetes</taxon>
        <taxon>Phaffomycetales</taxon>
        <taxon>Phaffomycetaceae</taxon>
        <taxon>Cyberlindnera</taxon>
    </lineage>
</organism>
<evidence type="ECO:0000256" key="2">
    <source>
        <dbReference type="ARBA" id="ARBA00012393"/>
    </source>
</evidence>
<dbReference type="SUPFAM" id="SSF52402">
    <property type="entry name" value="Adenine nucleotide alpha hydrolases-like"/>
    <property type="match status" value="1"/>
</dbReference>
<evidence type="ECO:0000256" key="7">
    <source>
        <dbReference type="ARBA" id="ARBA00022741"/>
    </source>
</evidence>
<dbReference type="InterPro" id="IPR002500">
    <property type="entry name" value="PAPS_reduct_dom"/>
</dbReference>
<evidence type="ECO:0000256" key="11">
    <source>
        <dbReference type="ARBA" id="ARBA00031871"/>
    </source>
</evidence>
<keyword evidence="4" id="KW-0288">FMN</keyword>
<dbReference type="PANTHER" id="PTHR23293">
    <property type="entry name" value="FAD SYNTHETASE-RELATED FMN ADENYLYLTRANSFERASE"/>
    <property type="match status" value="1"/>
</dbReference>
<dbReference type="STRING" id="983966.A0A1E4S181"/>
<comment type="catalytic activity">
    <reaction evidence="12">
        <text>FMN + ATP + H(+) = FAD + diphosphate</text>
        <dbReference type="Rhea" id="RHEA:17237"/>
        <dbReference type="ChEBI" id="CHEBI:15378"/>
        <dbReference type="ChEBI" id="CHEBI:30616"/>
        <dbReference type="ChEBI" id="CHEBI:33019"/>
        <dbReference type="ChEBI" id="CHEBI:57692"/>
        <dbReference type="ChEBI" id="CHEBI:58210"/>
        <dbReference type="EC" id="2.7.7.2"/>
    </reaction>
</comment>
<reference evidence="14 15" key="1">
    <citation type="journal article" date="2016" name="Proc. Natl. Acad. Sci. U.S.A.">
        <title>Comparative genomics of biotechnologically important yeasts.</title>
        <authorList>
            <person name="Riley R."/>
            <person name="Haridas S."/>
            <person name="Wolfe K.H."/>
            <person name="Lopes M.R."/>
            <person name="Hittinger C.T."/>
            <person name="Goeker M."/>
            <person name="Salamov A.A."/>
            <person name="Wisecaver J.H."/>
            <person name="Long T.M."/>
            <person name="Calvey C.H."/>
            <person name="Aerts A.L."/>
            <person name="Barry K.W."/>
            <person name="Choi C."/>
            <person name="Clum A."/>
            <person name="Coughlan A.Y."/>
            <person name="Deshpande S."/>
            <person name="Douglass A.P."/>
            <person name="Hanson S.J."/>
            <person name="Klenk H.-P."/>
            <person name="LaButti K.M."/>
            <person name="Lapidus A."/>
            <person name="Lindquist E.A."/>
            <person name="Lipzen A.M."/>
            <person name="Meier-Kolthoff J.P."/>
            <person name="Ohm R.A."/>
            <person name="Otillar R.P."/>
            <person name="Pangilinan J.L."/>
            <person name="Peng Y."/>
            <person name="Rokas A."/>
            <person name="Rosa C.A."/>
            <person name="Scheuner C."/>
            <person name="Sibirny A.A."/>
            <person name="Slot J.C."/>
            <person name="Stielow J.B."/>
            <person name="Sun H."/>
            <person name="Kurtzman C.P."/>
            <person name="Blackwell M."/>
            <person name="Grigoriev I.V."/>
            <person name="Jeffries T.W."/>
        </authorList>
    </citation>
    <scope>NUCLEOTIDE SEQUENCE [LARGE SCALE GENOMIC DNA]</scope>
    <source>
        <strain evidence="15">ATCC 18201 / CBS 1600 / BCRC 20928 / JCM 3617 / NBRC 0987 / NRRL Y-1542</strain>
    </source>
</reference>
<dbReference type="AlphaFoldDB" id="A0A1E4S181"/>
<evidence type="ECO:0000313" key="15">
    <source>
        <dbReference type="Proteomes" id="UP000094389"/>
    </source>
</evidence>
<keyword evidence="3" id="KW-0285">Flavoprotein</keyword>
<accession>A0A1E4S181</accession>
<dbReference type="RefSeq" id="XP_020070303.1">
    <property type="nucleotide sequence ID" value="XM_020215107.1"/>
</dbReference>
<keyword evidence="7" id="KW-0547">Nucleotide-binding</keyword>
<comment type="pathway">
    <text evidence="1">Cofactor biosynthesis; FAD biosynthesis; FAD from FMN: step 1/1.</text>
</comment>
<dbReference type="PANTHER" id="PTHR23293:SF9">
    <property type="entry name" value="FAD SYNTHASE"/>
    <property type="match status" value="1"/>
</dbReference>
<keyword evidence="9" id="KW-0067">ATP-binding</keyword>
<evidence type="ECO:0000256" key="12">
    <source>
        <dbReference type="ARBA" id="ARBA00049494"/>
    </source>
</evidence>
<dbReference type="EC" id="2.7.7.2" evidence="2"/>
<evidence type="ECO:0000259" key="13">
    <source>
        <dbReference type="Pfam" id="PF01507"/>
    </source>
</evidence>
<evidence type="ECO:0000256" key="10">
    <source>
        <dbReference type="ARBA" id="ARBA00031145"/>
    </source>
</evidence>
<dbReference type="CDD" id="cd23948">
    <property type="entry name" value="FAD_synthase"/>
    <property type="match status" value="1"/>
</dbReference>
<protein>
    <recommendedName>
        <fullName evidence="2">FAD synthase</fullName>
        <ecNumber evidence="2">2.7.7.2</ecNumber>
    </recommendedName>
    <alternativeName>
        <fullName evidence="10">FAD pyrophosphorylase</fullName>
    </alternativeName>
    <alternativeName>
        <fullName evidence="11">FMN adenylyltransferase</fullName>
    </alternativeName>
</protein>
<keyword evidence="15" id="KW-1185">Reference proteome</keyword>
<dbReference type="GO" id="GO:0016787">
    <property type="term" value="F:hydrolase activity"/>
    <property type="evidence" value="ECO:0007669"/>
    <property type="project" value="UniProtKB-KW"/>
</dbReference>
<gene>
    <name evidence="14" type="ORF">CYBJADRAFT_167855</name>
</gene>
<evidence type="ECO:0000256" key="9">
    <source>
        <dbReference type="ARBA" id="ARBA00022840"/>
    </source>
</evidence>
<dbReference type="GO" id="GO:0006747">
    <property type="term" value="P:FAD biosynthetic process"/>
    <property type="evidence" value="ECO:0007669"/>
    <property type="project" value="TreeGrafter"/>
</dbReference>